<protein>
    <submittedName>
        <fullName evidence="11">Uncharacterized protein</fullName>
    </submittedName>
</protein>
<dbReference type="InterPro" id="IPR048971">
    <property type="entry name" value="Apc1_3rd"/>
</dbReference>
<sequence length="1593" mass="175967">MDFERTLRILSENCHYHDGDPSPASRVFIGKDLIGQLFLYYIVSSRSRLFCVSCTKTSRGDLNLSTLATLPAKDAAYLPALQMIAVLEPAGGVVLYTGTALIGKLHVAGISTALASPSYLSTSSIMIAQLQNSVTNTSHHRRSLLSSTVVGDAAFDEKVHLLSPVAPSTSNNVDFATPTHVQHSTPKDAHINSLRDPVANRLTLEFLNGTMFRVTLPNICSSPLVSRCLEVLKSVLPRDVALQVIVKWCGARNAPGTQDFSPTQEWQLFETHLLGLLGYNIEKLPSMKLDNTTIPEAPSQILRKKRASYCGSDDDWDYLLSSQHHGKTRHGLQSLLALSEPITKAQASKEREQCEASNDIDTSETTLDTSAMLFRSMHLILYALHLLYEDLKLNMLLAESLPMLARLLHQLAADLRMNAYVEHYWRDFPTTCPLKNTSIQMSEDNLKLLSAPIYFTEKPSDVMKDVYHLIIEHCSVSVSPYPVISSVNQRSKDIIQMIGVLCTNMDNLDKLVQVIIPSGIGSGPRNTKELSTTTKLKANSYNHIERVVFLLSELGYTTTDLSSLPSGIALVLNDAIHRVRENPPTDWPEPVYRLIGRQDLAASLPTAAAAAGDGPLTSANRNPKSPPLPIFTRADPENEDGMETMLTTDYEILKLRFSADHRVAEVRSLLQSSRPVTISIPQRPEFSDHEFIEEQEKHLYAICTRTMALPVGRGMVTLHTVCRPVASEPLAMPRLCLSGKAPPRDTTVDLSHIEVVPNMNLWPLFHNGVAAGLRVSPAASNVNSPWIVYNKPKGGPEVLPEHAGFLMALGLNGHLSSLVELNTFKYLSRCHEMTSVGLILGISATKRGTMDVQTTKLLSVHIESLLPPTSIELDIVQNIQVAALLGVGLVYQKTAHRHIAEVLLAEIGRPPGPEMENSVDRESYSLSAGLALGLVVLGTGSSATGLADLGIADTLHHYMVGGNKRPGSGSQKEKYKSPSYQIKEGDEVNIDVTAPGATLALGMMFFNSGNKAVANWMKAPDTQFLLDFVCPDLLLLRILARGLILWDEILPTEEWVESHVPDVIRPYCLVKPVEENIDYETMNQAYCNIIAGACMAMGLKFAGSANNEAFTTLLTVCKVFTTMFTRSIAELAGKSTIETCLNVVLLSLAMVMAGTGELEVMRLCRYLRWRVRQGANSVVTYGSHLATHMALGLLFLGGGRYTLSTSAESVAALLCAFFPKFPTHSNDNRYHLQAFRHLYVLAATPRLLLPRDIDSGNLCYAHLTVVYLNSPHYSNQTARLKAPCLLPELNLLKEVRVEDDRYWSIVFRRDENWNQLEKILAGCKSLHVKQRAGCLSYCEDPHGFRSLLAHTLTSDKVVSWSVPAESIFSFSSKPSTLNFVRLFLECENSTTASSKELKQLHFLTKLVFDCVTHDKMSILVIWLSIMQGIQLLTTNPVSAGHFIWQLKHVIGYAVNLPKTTSQNPSPFDGHHDNGQKPYFASDPLISAELALTIKQQVSNLLDEWQKNDIKDALISYMKCEEFSASDACMAKLAMYVMFHNIPSPSLMSQVVSVDGNLINPVSVALMLNRSENNLTQNKYNHLAMLIKRLKTVN</sequence>
<dbReference type="EMBL" id="QKKF02023479">
    <property type="protein sequence ID" value="RZF37721.1"/>
    <property type="molecule type" value="Genomic_DNA"/>
</dbReference>
<evidence type="ECO:0000259" key="10">
    <source>
        <dbReference type="Pfam" id="PF21282"/>
    </source>
</evidence>
<evidence type="ECO:0000256" key="1">
    <source>
        <dbReference type="ARBA" id="ARBA00010547"/>
    </source>
</evidence>
<dbReference type="STRING" id="195883.A0A482WX32"/>
<evidence type="ECO:0000256" key="2">
    <source>
        <dbReference type="ARBA" id="ARBA00022618"/>
    </source>
</evidence>
<comment type="similarity">
    <text evidence="1">Belongs to the APC1 family.</text>
</comment>
<dbReference type="SMR" id="A0A482WX32"/>
<dbReference type="OrthoDB" id="26401at2759"/>
<evidence type="ECO:0000313" key="11">
    <source>
        <dbReference type="EMBL" id="RZF37721.1"/>
    </source>
</evidence>
<dbReference type="InterPro" id="IPR041221">
    <property type="entry name" value="APC1_C"/>
</dbReference>
<evidence type="ECO:0000256" key="5">
    <source>
        <dbReference type="ARBA" id="ARBA00023306"/>
    </source>
</evidence>
<evidence type="ECO:0000259" key="7">
    <source>
        <dbReference type="Pfam" id="PF12859"/>
    </source>
</evidence>
<feature type="compositionally biased region" description="Low complexity" evidence="6">
    <location>
        <begin position="606"/>
        <end position="619"/>
    </location>
</feature>
<dbReference type="GO" id="GO:0070979">
    <property type="term" value="P:protein K11-linked ubiquitination"/>
    <property type="evidence" value="ECO:0007669"/>
    <property type="project" value="TreeGrafter"/>
</dbReference>
<feature type="domain" description="Anaphase-promoting complex subunit 1 beta-sandwich" evidence="10">
    <location>
        <begin position="1246"/>
        <end position="1331"/>
    </location>
</feature>
<accession>A0A482WX32</accession>
<dbReference type="Proteomes" id="UP000291343">
    <property type="component" value="Unassembled WGS sequence"/>
</dbReference>
<feature type="domain" description="Anaphase-promoting complex subunit 1 N-terminal" evidence="7">
    <location>
        <begin position="188"/>
        <end position="271"/>
    </location>
</feature>
<keyword evidence="4" id="KW-0498">Mitosis</keyword>
<name>A0A482WX32_LAOST</name>
<dbReference type="InterPro" id="IPR024990">
    <property type="entry name" value="Apc1"/>
</dbReference>
<keyword evidence="2" id="KW-0132">Cell division</keyword>
<dbReference type="Pfam" id="PF21282">
    <property type="entry name" value="APC1_3rd"/>
    <property type="match status" value="1"/>
</dbReference>
<evidence type="ECO:0000313" key="12">
    <source>
        <dbReference type="Proteomes" id="UP000291343"/>
    </source>
</evidence>
<dbReference type="GO" id="GO:0060090">
    <property type="term" value="F:molecular adaptor activity"/>
    <property type="evidence" value="ECO:0007669"/>
    <property type="project" value="TreeGrafter"/>
</dbReference>
<feature type="domain" description="Anaphase-promoting complex subunit 1 C-terminal" evidence="8">
    <location>
        <begin position="1367"/>
        <end position="1542"/>
    </location>
</feature>
<dbReference type="FunCoup" id="A0A482WX32">
    <property type="interactions" value="1595"/>
</dbReference>
<evidence type="ECO:0000256" key="6">
    <source>
        <dbReference type="SAM" id="MobiDB-lite"/>
    </source>
</evidence>
<dbReference type="GO" id="GO:0031145">
    <property type="term" value="P:anaphase-promoting complex-dependent catabolic process"/>
    <property type="evidence" value="ECO:0007669"/>
    <property type="project" value="TreeGrafter"/>
</dbReference>
<comment type="caution">
    <text evidence="11">The sequence shown here is derived from an EMBL/GenBank/DDBJ whole genome shotgun (WGS) entry which is preliminary data.</text>
</comment>
<feature type="region of interest" description="Disordered" evidence="6">
    <location>
        <begin position="606"/>
        <end position="638"/>
    </location>
</feature>
<dbReference type="PANTHER" id="PTHR12827">
    <property type="entry name" value="MEIOTIC CHECKPOINT REGULATOR TSG24 FAMILY MEMBER"/>
    <property type="match status" value="1"/>
</dbReference>
<dbReference type="InParanoid" id="A0A482WX32"/>
<evidence type="ECO:0000256" key="3">
    <source>
        <dbReference type="ARBA" id="ARBA00022737"/>
    </source>
</evidence>
<dbReference type="GO" id="GO:0007091">
    <property type="term" value="P:metaphase/anaphase transition of mitotic cell cycle"/>
    <property type="evidence" value="ECO:0007669"/>
    <property type="project" value="TreeGrafter"/>
</dbReference>
<keyword evidence="3" id="KW-0677">Repeat</keyword>
<dbReference type="GO" id="GO:0051301">
    <property type="term" value="P:cell division"/>
    <property type="evidence" value="ECO:0007669"/>
    <property type="project" value="UniProtKB-KW"/>
</dbReference>
<evidence type="ECO:0000259" key="8">
    <source>
        <dbReference type="Pfam" id="PF18122"/>
    </source>
</evidence>
<gene>
    <name evidence="11" type="ORF">LSTR_LSTR003132</name>
</gene>
<dbReference type="PANTHER" id="PTHR12827:SF3">
    <property type="entry name" value="ANAPHASE-PROMOTING COMPLEX SUBUNIT 1"/>
    <property type="match status" value="1"/>
</dbReference>
<dbReference type="InterPro" id="IPR046794">
    <property type="entry name" value="Apc1_MidN"/>
</dbReference>
<organism evidence="11 12">
    <name type="scientific">Laodelphax striatellus</name>
    <name type="common">Small brown planthopper</name>
    <name type="synonym">Delphax striatella</name>
    <dbReference type="NCBI Taxonomy" id="195883"/>
    <lineage>
        <taxon>Eukaryota</taxon>
        <taxon>Metazoa</taxon>
        <taxon>Ecdysozoa</taxon>
        <taxon>Arthropoda</taxon>
        <taxon>Hexapoda</taxon>
        <taxon>Insecta</taxon>
        <taxon>Pterygota</taxon>
        <taxon>Neoptera</taxon>
        <taxon>Paraneoptera</taxon>
        <taxon>Hemiptera</taxon>
        <taxon>Auchenorrhyncha</taxon>
        <taxon>Fulgoroidea</taxon>
        <taxon>Delphacidae</taxon>
        <taxon>Criomorphinae</taxon>
        <taxon>Laodelphax</taxon>
    </lineage>
</organism>
<dbReference type="Gene3D" id="1.25.10.10">
    <property type="entry name" value="Leucine-rich Repeat Variant"/>
    <property type="match status" value="2"/>
</dbReference>
<reference evidence="11 12" key="1">
    <citation type="journal article" date="2017" name="Gigascience">
        <title>Genome sequence of the small brown planthopper, Laodelphax striatellus.</title>
        <authorList>
            <person name="Zhu J."/>
            <person name="Jiang F."/>
            <person name="Wang X."/>
            <person name="Yang P."/>
            <person name="Bao Y."/>
            <person name="Zhao W."/>
            <person name="Wang W."/>
            <person name="Lu H."/>
            <person name="Wang Q."/>
            <person name="Cui N."/>
            <person name="Li J."/>
            <person name="Chen X."/>
            <person name="Luo L."/>
            <person name="Yu J."/>
            <person name="Kang L."/>
            <person name="Cui F."/>
        </authorList>
    </citation>
    <scope>NUCLEOTIDE SEQUENCE [LARGE SCALE GENOMIC DNA]</scope>
    <source>
        <strain evidence="11">Lst14</strain>
    </source>
</reference>
<dbReference type="GO" id="GO:0005680">
    <property type="term" value="C:anaphase-promoting complex"/>
    <property type="evidence" value="ECO:0007669"/>
    <property type="project" value="InterPro"/>
</dbReference>
<dbReference type="InterPro" id="IPR011989">
    <property type="entry name" value="ARM-like"/>
</dbReference>
<keyword evidence="12" id="KW-1185">Reference proteome</keyword>
<evidence type="ECO:0000259" key="9">
    <source>
        <dbReference type="Pfam" id="PF20518"/>
    </source>
</evidence>
<keyword evidence="5" id="KW-0131">Cell cycle</keyword>
<dbReference type="InterPro" id="IPR049255">
    <property type="entry name" value="Apc1_N"/>
</dbReference>
<proteinExistence type="inferred from homology"/>
<dbReference type="Pfam" id="PF18122">
    <property type="entry name" value="APC1_C"/>
    <property type="match status" value="1"/>
</dbReference>
<dbReference type="Pfam" id="PF20518">
    <property type="entry name" value="Apc1_MidN"/>
    <property type="match status" value="1"/>
</dbReference>
<evidence type="ECO:0000256" key="4">
    <source>
        <dbReference type="ARBA" id="ARBA00022776"/>
    </source>
</evidence>
<dbReference type="Pfam" id="PF12859">
    <property type="entry name" value="ANAPC1"/>
    <property type="match status" value="1"/>
</dbReference>
<feature type="domain" description="Anaphase-promoting complex subunit 1 middle" evidence="9">
    <location>
        <begin position="276"/>
        <end position="601"/>
    </location>
</feature>